<name>A0A443PFH8_9MAGN</name>
<dbReference type="PANTHER" id="PTHR15818:SF2">
    <property type="entry name" value="G-PATCH DOMAIN AND KOW MOTIFS-CONTAINING PROTEIN"/>
    <property type="match status" value="1"/>
</dbReference>
<dbReference type="PANTHER" id="PTHR15818">
    <property type="entry name" value="G PATCH AND KOW-CONTAINING"/>
    <property type="match status" value="1"/>
</dbReference>
<dbReference type="STRING" id="337451.A0A443PFH8"/>
<dbReference type="InterPro" id="IPR045166">
    <property type="entry name" value="Spp2-like"/>
</dbReference>
<comment type="caution">
    <text evidence="6">The sequence shown here is derived from an EMBL/GenBank/DDBJ whole genome shotgun (WGS) entry which is preliminary data.</text>
</comment>
<evidence type="ECO:0000256" key="1">
    <source>
        <dbReference type="ARBA" id="ARBA00004123"/>
    </source>
</evidence>
<proteinExistence type="inferred from homology"/>
<dbReference type="Pfam" id="PF12656">
    <property type="entry name" value="G-patch_2"/>
    <property type="match status" value="1"/>
</dbReference>
<dbReference type="Proteomes" id="UP000283530">
    <property type="component" value="Unassembled WGS sequence"/>
</dbReference>
<feature type="compositionally biased region" description="Basic and acidic residues" evidence="4">
    <location>
        <begin position="139"/>
        <end position="149"/>
    </location>
</feature>
<dbReference type="GO" id="GO:0005681">
    <property type="term" value="C:spliceosomal complex"/>
    <property type="evidence" value="ECO:0007669"/>
    <property type="project" value="TreeGrafter"/>
</dbReference>
<gene>
    <name evidence="6" type="ORF">CKAN_01856800</name>
</gene>
<dbReference type="GO" id="GO:0003676">
    <property type="term" value="F:nucleic acid binding"/>
    <property type="evidence" value="ECO:0007669"/>
    <property type="project" value="InterPro"/>
</dbReference>
<dbReference type="Pfam" id="PF00467">
    <property type="entry name" value="KOW"/>
    <property type="match status" value="1"/>
</dbReference>
<feature type="region of interest" description="Disordered" evidence="4">
    <location>
        <begin position="1"/>
        <end position="64"/>
    </location>
</feature>
<evidence type="ECO:0000256" key="4">
    <source>
        <dbReference type="SAM" id="MobiDB-lite"/>
    </source>
</evidence>
<dbReference type="PROSITE" id="PS50174">
    <property type="entry name" value="G_PATCH"/>
    <property type="match status" value="1"/>
</dbReference>
<accession>A0A443PFH8</accession>
<protein>
    <submittedName>
        <fullName evidence="6">G-patch domain-containing protein</fullName>
    </submittedName>
</protein>
<reference evidence="6 7" key="1">
    <citation type="journal article" date="2019" name="Nat. Plants">
        <title>Stout camphor tree genome fills gaps in understanding of flowering plant genome evolution.</title>
        <authorList>
            <person name="Chaw S.M."/>
            <person name="Liu Y.C."/>
            <person name="Wu Y.W."/>
            <person name="Wang H.Y."/>
            <person name="Lin C.I."/>
            <person name="Wu C.S."/>
            <person name="Ke H.M."/>
            <person name="Chang L.Y."/>
            <person name="Hsu C.Y."/>
            <person name="Yang H.T."/>
            <person name="Sudianto E."/>
            <person name="Hsu M.H."/>
            <person name="Wu K.P."/>
            <person name="Wang L.N."/>
            <person name="Leebens-Mack J.H."/>
            <person name="Tsai I.J."/>
        </authorList>
    </citation>
    <scope>NUCLEOTIDE SEQUENCE [LARGE SCALE GENOMIC DNA]</scope>
    <source>
        <strain evidence="7">cv. Chaw 1501</strain>
        <tissue evidence="6">Young leaves</tissue>
    </source>
</reference>
<feature type="region of interest" description="Disordered" evidence="4">
    <location>
        <begin position="351"/>
        <end position="412"/>
    </location>
</feature>
<evidence type="ECO:0000313" key="7">
    <source>
        <dbReference type="Proteomes" id="UP000283530"/>
    </source>
</evidence>
<dbReference type="OrthoDB" id="5577072at2759"/>
<comment type="similarity">
    <text evidence="2">Belongs to the MOS2 family.</text>
</comment>
<dbReference type="EMBL" id="QPKB01000007">
    <property type="protein sequence ID" value="RWR89508.1"/>
    <property type="molecule type" value="Genomic_DNA"/>
</dbReference>
<feature type="region of interest" description="Disordered" evidence="4">
    <location>
        <begin position="119"/>
        <end position="160"/>
    </location>
</feature>
<keyword evidence="7" id="KW-1185">Reference proteome</keyword>
<feature type="compositionally biased region" description="Basic and acidic residues" evidence="4">
    <location>
        <begin position="351"/>
        <end position="397"/>
    </location>
</feature>
<organism evidence="6 7">
    <name type="scientific">Cinnamomum micranthum f. kanehirae</name>
    <dbReference type="NCBI Taxonomy" id="337451"/>
    <lineage>
        <taxon>Eukaryota</taxon>
        <taxon>Viridiplantae</taxon>
        <taxon>Streptophyta</taxon>
        <taxon>Embryophyta</taxon>
        <taxon>Tracheophyta</taxon>
        <taxon>Spermatophyta</taxon>
        <taxon>Magnoliopsida</taxon>
        <taxon>Magnoliidae</taxon>
        <taxon>Laurales</taxon>
        <taxon>Lauraceae</taxon>
        <taxon>Cinnamomum</taxon>
    </lineage>
</organism>
<dbReference type="GO" id="GO:0000398">
    <property type="term" value="P:mRNA splicing, via spliceosome"/>
    <property type="evidence" value="ECO:0007669"/>
    <property type="project" value="InterPro"/>
</dbReference>
<dbReference type="SMART" id="SM00739">
    <property type="entry name" value="KOW"/>
    <property type="match status" value="2"/>
</dbReference>
<dbReference type="InterPro" id="IPR005824">
    <property type="entry name" value="KOW"/>
</dbReference>
<comment type="subcellular location">
    <subcellularLocation>
        <location evidence="1">Nucleus</location>
    </subcellularLocation>
</comment>
<feature type="compositionally biased region" description="Low complexity" evidence="4">
    <location>
        <begin position="7"/>
        <end position="28"/>
    </location>
</feature>
<keyword evidence="3" id="KW-0539">Nucleus</keyword>
<dbReference type="SMART" id="SM00443">
    <property type="entry name" value="G_patch"/>
    <property type="match status" value="1"/>
</dbReference>
<sequence length="554" mass="61930">MSKSDKLSFSFSLSSSKTKPKPQSSKPNPKSHHENEHEHEPRSQSQFLTEFHHENEHETQAQPQYVTEFDASKTLTLNPQIIVPPKENTFNLHTGTKKKMQNLDLSSLQSEKAALQFELENPSSAPDPTANISYGLTIRGKENGDRKLSDSGPPSSLEEVSLQKLREGLNNLPDDRGFEEFKDIPVEAFGAAVLAGYGWSEGQGIGRNPKEDVQVPQYLRRANKEGLGFVPDLPDMKQKQKQKQGGGRPSDPPLVAPVGPDGRTRHVVGIDEKLVPRELRGVFVGKVVRVIDGRHSGLKGKVVEKSDSDSGSGSVVLKLLKSGEDVRVGLNQVGEVGSFEEVLFLRKLQESKSRGKDDRKNSASRGYREKRDDDKEDGRKDKKKRRVEEGERDRRESQLSNRNGSSRREEVRSPAWLTSHIRVRIISKGFRGGKLYLKKGVVMDVVGPTTCDISMDENKELIQGVDQEILETAIPKCGGPVLVLYGKHKGVFGNLVESDKERETGVVRDADTHALLNVRLEQIAEEYVQKLVLRDWKTLRLMSTISIHRSQDVF</sequence>
<dbReference type="InterPro" id="IPR026822">
    <property type="entry name" value="Spp2/MOS2_G-patch"/>
</dbReference>
<feature type="compositionally biased region" description="Polar residues" evidence="4">
    <location>
        <begin position="121"/>
        <end position="134"/>
    </location>
</feature>
<feature type="region of interest" description="Disordered" evidence="4">
    <location>
        <begin position="226"/>
        <end position="262"/>
    </location>
</feature>
<evidence type="ECO:0000256" key="3">
    <source>
        <dbReference type="ARBA" id="ARBA00023242"/>
    </source>
</evidence>
<dbReference type="Pfam" id="PF25088">
    <property type="entry name" value="GPKOW_C"/>
    <property type="match status" value="1"/>
</dbReference>
<feature type="compositionally biased region" description="Basic and acidic residues" evidence="4">
    <location>
        <begin position="50"/>
        <end position="59"/>
    </location>
</feature>
<dbReference type="InterPro" id="IPR000467">
    <property type="entry name" value="G_patch_dom"/>
</dbReference>
<dbReference type="Gene3D" id="2.30.30.140">
    <property type="match status" value="1"/>
</dbReference>
<dbReference type="AlphaFoldDB" id="A0A443PFH8"/>
<evidence type="ECO:0000259" key="5">
    <source>
        <dbReference type="PROSITE" id="PS50174"/>
    </source>
</evidence>
<evidence type="ECO:0000313" key="6">
    <source>
        <dbReference type="EMBL" id="RWR89508.1"/>
    </source>
</evidence>
<evidence type="ECO:0000256" key="2">
    <source>
        <dbReference type="ARBA" id="ARBA00010966"/>
    </source>
</evidence>
<feature type="domain" description="G-patch" evidence="5">
    <location>
        <begin position="186"/>
        <end position="232"/>
    </location>
</feature>
<feature type="compositionally biased region" description="Basic and acidic residues" evidence="4">
    <location>
        <begin position="31"/>
        <end position="42"/>
    </location>
</feature>